<evidence type="ECO:0000256" key="1">
    <source>
        <dbReference type="SAM" id="Phobius"/>
    </source>
</evidence>
<evidence type="ECO:0000313" key="2">
    <source>
        <dbReference type="EMBL" id="NVD45745.1"/>
    </source>
</evidence>
<dbReference type="InterPro" id="IPR054655">
    <property type="entry name" value="XrtV-like"/>
</dbReference>
<sequence length="87" mass="9578">METVWDWVTVFAFAGLVTLMLQRSSEEVLRDKLWHYAPPAIGCAIANQVGNAAIEDGQALYHVAAIAIMVAVVVYVVKVLKPELPRI</sequence>
<dbReference type="NCBIfam" id="NF045607">
    <property type="entry name" value="exo_Victor_syst"/>
    <property type="match status" value="1"/>
</dbReference>
<feature type="transmembrane region" description="Helical" evidence="1">
    <location>
        <begin position="6"/>
        <end position="21"/>
    </location>
</feature>
<dbReference type="EMBL" id="JABWGV010000005">
    <property type="protein sequence ID" value="NVD45745.1"/>
    <property type="molecule type" value="Genomic_DNA"/>
</dbReference>
<evidence type="ECO:0000313" key="3">
    <source>
        <dbReference type="Proteomes" id="UP000561438"/>
    </source>
</evidence>
<gene>
    <name evidence="2" type="ORF">HUV48_12075</name>
</gene>
<keyword evidence="1" id="KW-0472">Membrane</keyword>
<organism evidence="2 3">
    <name type="scientific">Qipengyuania atrilutea</name>
    <dbReference type="NCBI Taxonomy" id="2744473"/>
    <lineage>
        <taxon>Bacteria</taxon>
        <taxon>Pseudomonadati</taxon>
        <taxon>Pseudomonadota</taxon>
        <taxon>Alphaproteobacteria</taxon>
        <taxon>Sphingomonadales</taxon>
        <taxon>Erythrobacteraceae</taxon>
        <taxon>Qipengyuania</taxon>
    </lineage>
</organism>
<proteinExistence type="predicted"/>
<feature type="transmembrane region" description="Helical" evidence="1">
    <location>
        <begin position="60"/>
        <end position="80"/>
    </location>
</feature>
<dbReference type="AlphaFoldDB" id="A0A850H8Z2"/>
<comment type="caution">
    <text evidence="2">The sequence shown here is derived from an EMBL/GenBank/DDBJ whole genome shotgun (WGS) entry which is preliminary data.</text>
</comment>
<accession>A0A850H8Z2</accession>
<reference evidence="2 3" key="1">
    <citation type="submission" date="2020-06" db="EMBL/GenBank/DDBJ databases">
        <title>Altererythrobacter sp. HHU K3-1.</title>
        <authorList>
            <person name="Zhang D."/>
            <person name="Xue H."/>
        </authorList>
    </citation>
    <scope>NUCLEOTIDE SEQUENCE [LARGE SCALE GENOMIC DNA]</scope>
    <source>
        <strain evidence="2 3">HHU K3-1</strain>
    </source>
</reference>
<keyword evidence="1" id="KW-1133">Transmembrane helix</keyword>
<protein>
    <recommendedName>
        <fullName evidence="4">Holin</fullName>
    </recommendedName>
</protein>
<dbReference type="Proteomes" id="UP000561438">
    <property type="component" value="Unassembled WGS sequence"/>
</dbReference>
<keyword evidence="3" id="KW-1185">Reference proteome</keyword>
<dbReference type="RefSeq" id="WP_176268057.1">
    <property type="nucleotide sequence ID" value="NZ_JABWGV010000005.1"/>
</dbReference>
<evidence type="ECO:0008006" key="4">
    <source>
        <dbReference type="Google" id="ProtNLM"/>
    </source>
</evidence>
<name>A0A850H8Z2_9SPHN</name>
<keyword evidence="1" id="KW-0812">Transmembrane</keyword>